<proteinExistence type="predicted"/>
<comment type="caution">
    <text evidence="1">The sequence shown here is derived from an EMBL/GenBank/DDBJ whole genome shotgun (WGS) entry which is preliminary data.</text>
</comment>
<dbReference type="GeneID" id="92088524"/>
<dbReference type="RefSeq" id="XP_066719739.1">
    <property type="nucleotide sequence ID" value="XM_066855461.1"/>
</dbReference>
<evidence type="ECO:0000313" key="2">
    <source>
        <dbReference type="Proteomes" id="UP001480595"/>
    </source>
</evidence>
<gene>
    <name evidence="1" type="ORF">PG994_004052</name>
</gene>
<keyword evidence="2" id="KW-1185">Reference proteome</keyword>
<reference evidence="1 2" key="1">
    <citation type="submission" date="2023-01" db="EMBL/GenBank/DDBJ databases">
        <title>Analysis of 21 Apiospora genomes using comparative genomics revels a genus with tremendous synthesis potential of carbohydrate active enzymes and secondary metabolites.</title>
        <authorList>
            <person name="Sorensen T."/>
        </authorList>
    </citation>
    <scope>NUCLEOTIDE SEQUENCE [LARGE SCALE GENOMIC DNA]</scope>
    <source>
        <strain evidence="1 2">CBS 135458</strain>
    </source>
</reference>
<name>A0ABR1VZX1_9PEZI</name>
<dbReference type="EMBL" id="JAQQWL010000004">
    <property type="protein sequence ID" value="KAK8076780.1"/>
    <property type="molecule type" value="Genomic_DNA"/>
</dbReference>
<organism evidence="1 2">
    <name type="scientific">Apiospora phragmitis</name>
    <dbReference type="NCBI Taxonomy" id="2905665"/>
    <lineage>
        <taxon>Eukaryota</taxon>
        <taxon>Fungi</taxon>
        <taxon>Dikarya</taxon>
        <taxon>Ascomycota</taxon>
        <taxon>Pezizomycotina</taxon>
        <taxon>Sordariomycetes</taxon>
        <taxon>Xylariomycetidae</taxon>
        <taxon>Amphisphaeriales</taxon>
        <taxon>Apiosporaceae</taxon>
        <taxon>Apiospora</taxon>
    </lineage>
</organism>
<sequence>MPEDPEHSPFRLFKHHLLVQGLSLKNVDRILQSNGKKRVDVARNTRNNHKSPRIALKDSLPLLEPAFMLARMFFLVQSTPVQADGPQVPSIEY</sequence>
<accession>A0ABR1VZX1</accession>
<protein>
    <submittedName>
        <fullName evidence="1">Uncharacterized protein</fullName>
    </submittedName>
</protein>
<dbReference type="Proteomes" id="UP001480595">
    <property type="component" value="Unassembled WGS sequence"/>
</dbReference>
<evidence type="ECO:0000313" key="1">
    <source>
        <dbReference type="EMBL" id="KAK8076780.1"/>
    </source>
</evidence>